<evidence type="ECO:0000313" key="5">
    <source>
        <dbReference type="Proteomes" id="UP000215224"/>
    </source>
</evidence>
<feature type="compositionally biased region" description="Polar residues" evidence="1">
    <location>
        <begin position="47"/>
        <end position="56"/>
    </location>
</feature>
<accession>A0A223KT50</accession>
<dbReference type="Pfam" id="PF07423">
    <property type="entry name" value="DUF1510"/>
    <property type="match status" value="1"/>
</dbReference>
<feature type="domain" description="DUF1510" evidence="3">
    <location>
        <begin position="121"/>
        <end position="210"/>
    </location>
</feature>
<dbReference type="EMBL" id="CP018866">
    <property type="protein sequence ID" value="AST92671.1"/>
    <property type="molecule type" value="Genomic_DNA"/>
</dbReference>
<organism evidence="4 5">
    <name type="scientific">Sutcliffiella cohnii</name>
    <dbReference type="NCBI Taxonomy" id="33932"/>
    <lineage>
        <taxon>Bacteria</taxon>
        <taxon>Bacillati</taxon>
        <taxon>Bacillota</taxon>
        <taxon>Bacilli</taxon>
        <taxon>Bacillales</taxon>
        <taxon>Bacillaceae</taxon>
        <taxon>Sutcliffiella</taxon>
    </lineage>
</organism>
<dbReference type="Proteomes" id="UP000215224">
    <property type="component" value="Chromosome"/>
</dbReference>
<dbReference type="STRING" id="1314751.GCA_001591425_01777"/>
<keyword evidence="5" id="KW-1185">Reference proteome</keyword>
<reference evidence="4 5" key="1">
    <citation type="submission" date="2016-12" db="EMBL/GenBank/DDBJ databases">
        <title>The whole genome sequencing and assembly of Bacillus cohnii DSM 6307T strain.</title>
        <authorList>
            <person name="Lee Y.-J."/>
            <person name="Yi H."/>
            <person name="Bahn Y.-S."/>
            <person name="Kim J.F."/>
            <person name="Lee D.-W."/>
        </authorList>
    </citation>
    <scope>NUCLEOTIDE SEQUENCE [LARGE SCALE GENOMIC DNA]</scope>
    <source>
        <strain evidence="4 5">DSM 6307</strain>
    </source>
</reference>
<dbReference type="RefSeq" id="WP_066414847.1">
    <property type="nucleotide sequence ID" value="NZ_CP018866.1"/>
</dbReference>
<keyword evidence="2" id="KW-1133">Transmembrane helix</keyword>
<gene>
    <name evidence="4" type="ORF">BC6307_15920</name>
</gene>
<name>A0A223KT50_9BACI</name>
<sequence>MSYVSGPRYSRTARKKKSNKIYNILIAIVFLLIIFFSVKLFFGSSSTAPATTNNDENPVVGDSQENKEPEEEETGVTEEEPEEQANESEEPPATEESNEEEEPVTMEEEVSDDETIIRTLTGNWAPVGTNQQEPHASVYDPNHVDWSEKILAINRALGVQENDYTLWFLGNGGNEHAAIARVTVKASNEHYRVYLQWVTNEGWKPVKLEQTVDKDM</sequence>
<proteinExistence type="predicted"/>
<feature type="transmembrane region" description="Helical" evidence="2">
    <location>
        <begin position="21"/>
        <end position="42"/>
    </location>
</feature>
<evidence type="ECO:0000256" key="2">
    <source>
        <dbReference type="SAM" id="Phobius"/>
    </source>
</evidence>
<feature type="compositionally biased region" description="Acidic residues" evidence="1">
    <location>
        <begin position="68"/>
        <end position="113"/>
    </location>
</feature>
<dbReference type="AlphaFoldDB" id="A0A223KT50"/>
<evidence type="ECO:0000256" key="1">
    <source>
        <dbReference type="SAM" id="MobiDB-lite"/>
    </source>
</evidence>
<keyword evidence="2" id="KW-0472">Membrane</keyword>
<keyword evidence="2" id="KW-0812">Transmembrane</keyword>
<feature type="region of interest" description="Disordered" evidence="1">
    <location>
        <begin position="47"/>
        <end position="113"/>
    </location>
</feature>
<evidence type="ECO:0000259" key="3">
    <source>
        <dbReference type="Pfam" id="PF07423"/>
    </source>
</evidence>
<evidence type="ECO:0000313" key="4">
    <source>
        <dbReference type="EMBL" id="AST92671.1"/>
    </source>
</evidence>
<dbReference type="KEGG" id="bcoh:BC6307_15920"/>
<dbReference type="InterPro" id="IPR009988">
    <property type="entry name" value="DUF1510"/>
</dbReference>
<protein>
    <recommendedName>
        <fullName evidence="3">DUF1510 domain-containing protein</fullName>
    </recommendedName>
</protein>